<keyword evidence="5" id="KW-0539">Nucleus</keyword>
<dbReference type="PANTHER" id="PTHR13130:SF4">
    <property type="entry name" value="MEDIATOR OF RNA POLYMERASE II TRANSCRIPTION SUBUNIT 27"/>
    <property type="match status" value="1"/>
</dbReference>
<dbReference type="GO" id="GO:0016592">
    <property type="term" value="C:mediator complex"/>
    <property type="evidence" value="ECO:0007669"/>
    <property type="project" value="InterPro"/>
</dbReference>
<dbReference type="GO" id="GO:0003713">
    <property type="term" value="F:transcription coactivator activity"/>
    <property type="evidence" value="ECO:0007669"/>
    <property type="project" value="TreeGrafter"/>
</dbReference>
<accession>A0A834P262</accession>
<evidence type="ECO:0000256" key="4">
    <source>
        <dbReference type="ARBA" id="ARBA00023163"/>
    </source>
</evidence>
<comment type="subcellular location">
    <subcellularLocation>
        <location evidence="1">Nucleus</location>
    </subcellularLocation>
</comment>
<dbReference type="InterPro" id="IPR021627">
    <property type="entry name" value="Mediator_Med27"/>
</dbReference>
<reference evidence="6" key="1">
    <citation type="journal article" date="2020" name="G3 (Bethesda)">
        <title>High-Quality Assemblies for Three Invasive Social Wasps from the &lt;i&gt;Vespula&lt;/i&gt; Genus.</title>
        <authorList>
            <person name="Harrop T.W.R."/>
            <person name="Guhlin J."/>
            <person name="McLaughlin G.M."/>
            <person name="Permina E."/>
            <person name="Stockwell P."/>
            <person name="Gilligan J."/>
            <person name="Le Lec M.F."/>
            <person name="Gruber M.A.M."/>
            <person name="Quinn O."/>
            <person name="Lovegrove M."/>
            <person name="Duncan E.J."/>
            <person name="Remnant E.J."/>
            <person name="Van Eeckhoven J."/>
            <person name="Graham B."/>
            <person name="Knapp R.A."/>
            <person name="Langford K.W."/>
            <person name="Kronenberg Z."/>
            <person name="Press M.O."/>
            <person name="Eacker S.M."/>
            <person name="Wilson-Rankin E.E."/>
            <person name="Purcell J."/>
            <person name="Lester P.J."/>
            <person name="Dearden P.K."/>
        </authorList>
    </citation>
    <scope>NUCLEOTIDE SEQUENCE</scope>
    <source>
        <strain evidence="6">Volc-1</strain>
    </source>
</reference>
<dbReference type="EMBL" id="JACSDY010000006">
    <property type="protein sequence ID" value="KAF7425445.1"/>
    <property type="molecule type" value="Genomic_DNA"/>
</dbReference>
<gene>
    <name evidence="6" type="ORF">H0235_007883</name>
</gene>
<organism evidence="6 7">
    <name type="scientific">Vespula pensylvanica</name>
    <name type="common">Western yellow jacket</name>
    <name type="synonym">Wasp</name>
    <dbReference type="NCBI Taxonomy" id="30213"/>
    <lineage>
        <taxon>Eukaryota</taxon>
        <taxon>Metazoa</taxon>
        <taxon>Ecdysozoa</taxon>
        <taxon>Arthropoda</taxon>
        <taxon>Hexapoda</taxon>
        <taxon>Insecta</taxon>
        <taxon>Pterygota</taxon>
        <taxon>Neoptera</taxon>
        <taxon>Endopterygota</taxon>
        <taxon>Hymenoptera</taxon>
        <taxon>Apocrita</taxon>
        <taxon>Aculeata</taxon>
        <taxon>Vespoidea</taxon>
        <taxon>Vespidae</taxon>
        <taxon>Vespinae</taxon>
        <taxon>Vespula</taxon>
    </lineage>
</organism>
<dbReference type="PANTHER" id="PTHR13130">
    <property type="entry name" value="34 KDA TRANSCRIPTIONAL CO-ACTIVATOR-RELATED"/>
    <property type="match status" value="1"/>
</dbReference>
<protein>
    <recommendedName>
        <fullName evidence="8">Mediator of RNA polymerase II transcription subunit 27</fullName>
    </recommendedName>
</protein>
<evidence type="ECO:0000256" key="5">
    <source>
        <dbReference type="ARBA" id="ARBA00023242"/>
    </source>
</evidence>
<evidence type="ECO:0008006" key="8">
    <source>
        <dbReference type="Google" id="ProtNLM"/>
    </source>
</evidence>
<dbReference type="AlphaFoldDB" id="A0A834P262"/>
<keyword evidence="3" id="KW-0805">Transcription regulation</keyword>
<comment type="caution">
    <text evidence="6">The sequence shown here is derived from an EMBL/GenBank/DDBJ whole genome shotgun (WGS) entry which is preliminary data.</text>
</comment>
<comment type="similarity">
    <text evidence="2">Belongs to the Mediator complex subunit 27 family.</text>
</comment>
<name>A0A834P262_VESPE</name>
<evidence type="ECO:0000256" key="3">
    <source>
        <dbReference type="ARBA" id="ARBA00023015"/>
    </source>
</evidence>
<dbReference type="GO" id="GO:0006357">
    <property type="term" value="P:regulation of transcription by RNA polymerase II"/>
    <property type="evidence" value="ECO:0007669"/>
    <property type="project" value="TreeGrafter"/>
</dbReference>
<evidence type="ECO:0000256" key="1">
    <source>
        <dbReference type="ARBA" id="ARBA00004123"/>
    </source>
</evidence>
<dbReference type="Pfam" id="PF11571">
    <property type="entry name" value="Med27"/>
    <property type="match status" value="1"/>
</dbReference>
<sequence>MEQLQAALIAITVLRSNVDRVFGIFLNDLHSGEQNKQVAYLQGLLSTVNMNLRNVVRKIKNLKPISHPLYLERMNNFNQQSAEKRQINYMMTTLTQFFGDMTISASKSVKSDISFDITLGYILKAVIIIRGMMIEWIVVKGYEESIDLWTQSRHKVFRKVTENALAAILHFDSVEYPELGVQSFMIWFHTLINLFIEPCKHCGLHLNKFSPPTWRDFHNGEAYHEEFIEKSVPDGASVGEN</sequence>
<evidence type="ECO:0000256" key="2">
    <source>
        <dbReference type="ARBA" id="ARBA00008048"/>
    </source>
</evidence>
<evidence type="ECO:0000313" key="6">
    <source>
        <dbReference type="EMBL" id="KAF7425445.1"/>
    </source>
</evidence>
<keyword evidence="7" id="KW-1185">Reference proteome</keyword>
<evidence type="ECO:0000313" key="7">
    <source>
        <dbReference type="Proteomes" id="UP000600918"/>
    </source>
</evidence>
<proteinExistence type="inferred from homology"/>
<dbReference type="Proteomes" id="UP000600918">
    <property type="component" value="Unassembled WGS sequence"/>
</dbReference>
<keyword evidence="4" id="KW-0804">Transcription</keyword>